<comment type="caution">
    <text evidence="3">The sequence shown here is derived from an EMBL/GenBank/DDBJ whole genome shotgun (WGS) entry which is preliminary data.</text>
</comment>
<dbReference type="EMBL" id="BMEX01000011">
    <property type="protein sequence ID" value="GGA51847.1"/>
    <property type="molecule type" value="Genomic_DNA"/>
</dbReference>
<accession>A0ABQ1GWL4</accession>
<dbReference type="Pfam" id="PF01551">
    <property type="entry name" value="Peptidase_M23"/>
    <property type="match status" value="1"/>
</dbReference>
<dbReference type="Gene3D" id="2.70.70.10">
    <property type="entry name" value="Glucose Permease (Domain IIA)"/>
    <property type="match status" value="1"/>
</dbReference>
<keyword evidence="1" id="KW-1133">Transmembrane helix</keyword>
<dbReference type="CDD" id="cd12797">
    <property type="entry name" value="M23_peptidase"/>
    <property type="match status" value="1"/>
</dbReference>
<proteinExistence type="predicted"/>
<evidence type="ECO:0000256" key="1">
    <source>
        <dbReference type="SAM" id="Phobius"/>
    </source>
</evidence>
<dbReference type="PANTHER" id="PTHR21666:SF270">
    <property type="entry name" value="MUREIN HYDROLASE ACTIVATOR ENVC"/>
    <property type="match status" value="1"/>
</dbReference>
<dbReference type="RefSeq" id="WP_229736104.1">
    <property type="nucleotide sequence ID" value="NZ_BMEX01000011.1"/>
</dbReference>
<keyword evidence="1" id="KW-0812">Transmembrane</keyword>
<dbReference type="InterPro" id="IPR011055">
    <property type="entry name" value="Dup_hybrid_motif"/>
</dbReference>
<protein>
    <recommendedName>
        <fullName evidence="2">M23ase beta-sheet core domain-containing protein</fullName>
    </recommendedName>
</protein>
<organism evidence="3 4">
    <name type="scientific">Kroppenstedtia guangzhouensis</name>
    <dbReference type="NCBI Taxonomy" id="1274356"/>
    <lineage>
        <taxon>Bacteria</taxon>
        <taxon>Bacillati</taxon>
        <taxon>Bacillota</taxon>
        <taxon>Bacilli</taxon>
        <taxon>Bacillales</taxon>
        <taxon>Thermoactinomycetaceae</taxon>
        <taxon>Kroppenstedtia</taxon>
    </lineage>
</organism>
<name>A0ABQ1GWL4_9BACL</name>
<dbReference type="InterPro" id="IPR050570">
    <property type="entry name" value="Cell_wall_metabolism_enzyme"/>
</dbReference>
<sequence length="279" mass="30021">MATKFKRILKCGKKGSATLEFITILPLVIFMCLFVWQLIVAGMAVFETQWVLKEGVRIAASSGSTKEAENKARSAFHASDYYSLDSYKVEIKDEKAVAKAKVRIKVLFMSSSPFTYSSSAKTPIYDDENTQMAGSMMLAGPLITSGGRFGPPVANMNITSHFGGRNDPLGRGYRNHTGVDFGASEGTPIYAAGDGVVTRAGAARGYGNLIVISHGNGLETWYAHMYSHQIGVHVGQRVKRGDHIAGVGSAGNSTGPHLHFEVRVNGQPVNPVPYLNGGY</sequence>
<evidence type="ECO:0000313" key="3">
    <source>
        <dbReference type="EMBL" id="GGA51847.1"/>
    </source>
</evidence>
<evidence type="ECO:0000259" key="2">
    <source>
        <dbReference type="Pfam" id="PF01551"/>
    </source>
</evidence>
<keyword evidence="4" id="KW-1185">Reference proteome</keyword>
<reference evidence="4" key="1">
    <citation type="journal article" date="2019" name="Int. J. Syst. Evol. Microbiol.">
        <title>The Global Catalogue of Microorganisms (GCM) 10K type strain sequencing project: providing services to taxonomists for standard genome sequencing and annotation.</title>
        <authorList>
            <consortium name="The Broad Institute Genomics Platform"/>
            <consortium name="The Broad Institute Genome Sequencing Center for Infectious Disease"/>
            <person name="Wu L."/>
            <person name="Ma J."/>
        </authorList>
    </citation>
    <scope>NUCLEOTIDE SEQUENCE [LARGE SCALE GENOMIC DNA]</scope>
    <source>
        <strain evidence="4">CGMCC 1.12404</strain>
    </source>
</reference>
<feature type="domain" description="M23ase beta-sheet core" evidence="2">
    <location>
        <begin position="175"/>
        <end position="271"/>
    </location>
</feature>
<evidence type="ECO:0000313" key="4">
    <source>
        <dbReference type="Proteomes" id="UP000617979"/>
    </source>
</evidence>
<feature type="transmembrane region" description="Helical" evidence="1">
    <location>
        <begin position="21"/>
        <end position="46"/>
    </location>
</feature>
<dbReference type="Proteomes" id="UP000617979">
    <property type="component" value="Unassembled WGS sequence"/>
</dbReference>
<gene>
    <name evidence="3" type="ORF">GCM10007416_26210</name>
</gene>
<dbReference type="InterPro" id="IPR016047">
    <property type="entry name" value="M23ase_b-sheet_dom"/>
</dbReference>
<keyword evidence="1" id="KW-0472">Membrane</keyword>
<dbReference type="SUPFAM" id="SSF51261">
    <property type="entry name" value="Duplicated hybrid motif"/>
    <property type="match status" value="1"/>
</dbReference>
<dbReference type="PANTHER" id="PTHR21666">
    <property type="entry name" value="PEPTIDASE-RELATED"/>
    <property type="match status" value="1"/>
</dbReference>